<gene>
    <name evidence="1" type="ORF">SCALOS_LOCUS7057</name>
</gene>
<comment type="caution">
    <text evidence="1">The sequence shown here is derived from an EMBL/GenBank/DDBJ whole genome shotgun (WGS) entry which is preliminary data.</text>
</comment>
<sequence>IEESKTIDSYLDLIYRSLVSEDELENDNNSDLSSTSNNDNILIAKT</sequence>
<keyword evidence="2" id="KW-1185">Reference proteome</keyword>
<evidence type="ECO:0000313" key="1">
    <source>
        <dbReference type="EMBL" id="CAG8604808.1"/>
    </source>
</evidence>
<dbReference type="EMBL" id="CAJVPM010015000">
    <property type="protein sequence ID" value="CAG8604808.1"/>
    <property type="molecule type" value="Genomic_DNA"/>
</dbReference>
<organism evidence="1 2">
    <name type="scientific">Scutellospora calospora</name>
    <dbReference type="NCBI Taxonomy" id="85575"/>
    <lineage>
        <taxon>Eukaryota</taxon>
        <taxon>Fungi</taxon>
        <taxon>Fungi incertae sedis</taxon>
        <taxon>Mucoromycota</taxon>
        <taxon>Glomeromycotina</taxon>
        <taxon>Glomeromycetes</taxon>
        <taxon>Diversisporales</taxon>
        <taxon>Gigasporaceae</taxon>
        <taxon>Scutellospora</taxon>
    </lineage>
</organism>
<feature type="non-terminal residue" evidence="1">
    <location>
        <position position="1"/>
    </location>
</feature>
<proteinExistence type="predicted"/>
<protein>
    <submittedName>
        <fullName evidence="1">8378_t:CDS:1</fullName>
    </submittedName>
</protein>
<accession>A0ACA9MSR4</accession>
<dbReference type="Proteomes" id="UP000789860">
    <property type="component" value="Unassembled WGS sequence"/>
</dbReference>
<name>A0ACA9MSR4_9GLOM</name>
<reference evidence="1" key="1">
    <citation type="submission" date="2021-06" db="EMBL/GenBank/DDBJ databases">
        <authorList>
            <person name="Kallberg Y."/>
            <person name="Tangrot J."/>
            <person name="Rosling A."/>
        </authorList>
    </citation>
    <scope>NUCLEOTIDE SEQUENCE</scope>
    <source>
        <strain evidence="1">AU212A</strain>
    </source>
</reference>
<evidence type="ECO:0000313" key="2">
    <source>
        <dbReference type="Proteomes" id="UP000789860"/>
    </source>
</evidence>